<evidence type="ECO:0000313" key="2">
    <source>
        <dbReference type="Proteomes" id="UP000765509"/>
    </source>
</evidence>
<organism evidence="1 2">
    <name type="scientific">Austropuccinia psidii MF-1</name>
    <dbReference type="NCBI Taxonomy" id="1389203"/>
    <lineage>
        <taxon>Eukaryota</taxon>
        <taxon>Fungi</taxon>
        <taxon>Dikarya</taxon>
        <taxon>Basidiomycota</taxon>
        <taxon>Pucciniomycotina</taxon>
        <taxon>Pucciniomycetes</taxon>
        <taxon>Pucciniales</taxon>
        <taxon>Sphaerophragmiaceae</taxon>
        <taxon>Austropuccinia</taxon>
    </lineage>
</organism>
<reference evidence="1" key="1">
    <citation type="submission" date="2021-03" db="EMBL/GenBank/DDBJ databases">
        <title>Draft genome sequence of rust myrtle Austropuccinia psidii MF-1, a brazilian biotype.</title>
        <authorList>
            <person name="Quecine M.C."/>
            <person name="Pachon D.M.R."/>
            <person name="Bonatelli M.L."/>
            <person name="Correr F.H."/>
            <person name="Franceschini L.M."/>
            <person name="Leite T.F."/>
            <person name="Margarido G.R.A."/>
            <person name="Almeida C.A."/>
            <person name="Ferrarezi J.A."/>
            <person name="Labate C.A."/>
        </authorList>
    </citation>
    <scope>NUCLEOTIDE SEQUENCE</scope>
    <source>
        <strain evidence="1">MF-1</strain>
    </source>
</reference>
<sequence>MAINHHRTHFGPGSPWTTFQPLAPGNHQRSTRSAQLNLSPHLKGKPSIPPCTLYSRLQEWCIYGIIYHYAAFLLWNSIVTLSGPRSQEPTPILKEGSLAHQSGNLWLQSEDLSMIPITWPCRSWVGNSSRIIPGATLRSYTLFE</sequence>
<gene>
    <name evidence="1" type="ORF">O181_034657</name>
</gene>
<accession>A0A9Q3D721</accession>
<keyword evidence="2" id="KW-1185">Reference proteome</keyword>
<name>A0A9Q3D721_9BASI</name>
<dbReference type="EMBL" id="AVOT02012836">
    <property type="protein sequence ID" value="MBW0494942.1"/>
    <property type="molecule type" value="Genomic_DNA"/>
</dbReference>
<dbReference type="Proteomes" id="UP000765509">
    <property type="component" value="Unassembled WGS sequence"/>
</dbReference>
<proteinExistence type="predicted"/>
<dbReference type="AlphaFoldDB" id="A0A9Q3D721"/>
<comment type="caution">
    <text evidence="1">The sequence shown here is derived from an EMBL/GenBank/DDBJ whole genome shotgun (WGS) entry which is preliminary data.</text>
</comment>
<evidence type="ECO:0000313" key="1">
    <source>
        <dbReference type="EMBL" id="MBW0494942.1"/>
    </source>
</evidence>
<protein>
    <submittedName>
        <fullName evidence="1">Uncharacterized protein</fullName>
    </submittedName>
</protein>